<comment type="caution">
    <text evidence="7">Lacks conserved residue(s) required for the propagation of feature annotation.</text>
</comment>
<protein>
    <recommendedName>
        <fullName evidence="6 7">Peptidyl-tRNA hydrolase</fullName>
        <shortName evidence="7">Pth</shortName>
        <ecNumber evidence="1 7">3.1.1.29</ecNumber>
    </recommendedName>
</protein>
<dbReference type="Pfam" id="PF01195">
    <property type="entry name" value="Pept_tRNA_hydro"/>
    <property type="match status" value="1"/>
</dbReference>
<evidence type="ECO:0000256" key="2">
    <source>
        <dbReference type="ARBA" id="ARBA00022555"/>
    </source>
</evidence>
<evidence type="ECO:0000256" key="1">
    <source>
        <dbReference type="ARBA" id="ARBA00013260"/>
    </source>
</evidence>
<reference evidence="10" key="1">
    <citation type="journal article" date="2020" name="mSystems">
        <title>Genome- and Community-Level Interaction Insights into Carbon Utilization and Element Cycling Functions of Hydrothermarchaeota in Hydrothermal Sediment.</title>
        <authorList>
            <person name="Zhou Z."/>
            <person name="Liu Y."/>
            <person name="Xu W."/>
            <person name="Pan J."/>
            <person name="Luo Z.H."/>
            <person name="Li M."/>
        </authorList>
    </citation>
    <scope>NUCLEOTIDE SEQUENCE [LARGE SCALE GENOMIC DNA]</scope>
    <source>
        <strain evidence="10">SpSt-210</strain>
    </source>
</reference>
<keyword evidence="3 7" id="KW-0378">Hydrolase</keyword>
<evidence type="ECO:0000256" key="8">
    <source>
        <dbReference type="RuleBase" id="RU000673"/>
    </source>
</evidence>
<comment type="similarity">
    <text evidence="5 7 9">Belongs to the PTH family.</text>
</comment>
<name>A0A831TAI5_9BACT</name>
<dbReference type="PROSITE" id="PS01195">
    <property type="entry name" value="PEPT_TRNA_HYDROL_1"/>
    <property type="match status" value="1"/>
</dbReference>
<sequence length="201" mass="22142">MSQEIALIAGLGNPGARYARTRHNAGFMVVDALARRLGVQQWRERFDAQLATCDGAGTRVILLKPMTYMNLSGRSVQQALSWYRVPLDRLLVVYDDVDLPFGTIRIRLGGSSGGHHGVESIIVALGSDRFARLRVGIGRPHDGRDVTAYVLTRFTPEEEERLPGIIERAAEAALTWSREGIVKAMNLFNRADGGGSRALQR</sequence>
<dbReference type="InterPro" id="IPR018171">
    <property type="entry name" value="Pept_tRNA_hydro_CS"/>
</dbReference>
<evidence type="ECO:0000256" key="9">
    <source>
        <dbReference type="RuleBase" id="RU004320"/>
    </source>
</evidence>
<dbReference type="AlphaFoldDB" id="A0A831TAI5"/>
<dbReference type="InterPro" id="IPR001328">
    <property type="entry name" value="Pept_tRNA_hydro"/>
</dbReference>
<keyword evidence="4 7" id="KW-0694">RNA-binding</keyword>
<comment type="catalytic activity">
    <reaction evidence="7 8">
        <text>an N-acyl-L-alpha-aminoacyl-tRNA + H2O = an N-acyl-L-amino acid + a tRNA + H(+)</text>
        <dbReference type="Rhea" id="RHEA:54448"/>
        <dbReference type="Rhea" id="RHEA-COMP:10123"/>
        <dbReference type="Rhea" id="RHEA-COMP:13883"/>
        <dbReference type="ChEBI" id="CHEBI:15377"/>
        <dbReference type="ChEBI" id="CHEBI:15378"/>
        <dbReference type="ChEBI" id="CHEBI:59874"/>
        <dbReference type="ChEBI" id="CHEBI:78442"/>
        <dbReference type="ChEBI" id="CHEBI:138191"/>
        <dbReference type="EC" id="3.1.1.29"/>
    </reaction>
</comment>
<comment type="subcellular location">
    <subcellularLocation>
        <location evidence="7">Cytoplasm</location>
    </subcellularLocation>
</comment>
<evidence type="ECO:0000256" key="7">
    <source>
        <dbReference type="HAMAP-Rule" id="MF_00083"/>
    </source>
</evidence>
<dbReference type="GO" id="GO:0072344">
    <property type="term" value="P:rescue of stalled ribosome"/>
    <property type="evidence" value="ECO:0007669"/>
    <property type="project" value="UniProtKB-UniRule"/>
</dbReference>
<dbReference type="GO" id="GO:0006515">
    <property type="term" value="P:protein quality control for misfolded or incompletely synthesized proteins"/>
    <property type="evidence" value="ECO:0007669"/>
    <property type="project" value="UniProtKB-UniRule"/>
</dbReference>
<keyword evidence="2 7" id="KW-0820">tRNA-binding</keyword>
<dbReference type="EC" id="3.1.1.29" evidence="1 7"/>
<comment type="subunit">
    <text evidence="7">Monomer.</text>
</comment>
<dbReference type="GO" id="GO:0004045">
    <property type="term" value="F:peptidyl-tRNA hydrolase activity"/>
    <property type="evidence" value="ECO:0007669"/>
    <property type="project" value="UniProtKB-UniRule"/>
</dbReference>
<dbReference type="NCBIfam" id="TIGR00447">
    <property type="entry name" value="pth"/>
    <property type="match status" value="1"/>
</dbReference>
<feature type="site" description="Stabilizes the basic form of H active site to accept a proton" evidence="7">
    <location>
        <position position="95"/>
    </location>
</feature>
<feature type="site" description="Discriminates between blocked and unblocked aminoacyl-tRNA" evidence="7">
    <location>
        <position position="13"/>
    </location>
</feature>
<comment type="function">
    <text evidence="7">Catalyzes the release of premature peptidyl moieties from peptidyl-tRNA molecules trapped in stalled 50S ribosomal subunits, and thus maintains levels of free tRNAs and 50S ribosomes.</text>
</comment>
<gene>
    <name evidence="7" type="primary">pth</name>
    <name evidence="10" type="ORF">ENP34_13455</name>
</gene>
<evidence type="ECO:0000256" key="3">
    <source>
        <dbReference type="ARBA" id="ARBA00022801"/>
    </source>
</evidence>
<dbReference type="FunFam" id="3.40.50.1470:FF:000001">
    <property type="entry name" value="Peptidyl-tRNA hydrolase"/>
    <property type="match status" value="1"/>
</dbReference>
<keyword evidence="7" id="KW-0963">Cytoplasm</keyword>
<dbReference type="GO" id="GO:0000049">
    <property type="term" value="F:tRNA binding"/>
    <property type="evidence" value="ECO:0007669"/>
    <property type="project" value="UniProtKB-UniRule"/>
</dbReference>
<organism evidence="10">
    <name type="scientific">Thermorudis peleae</name>
    <dbReference type="NCBI Taxonomy" id="1382356"/>
    <lineage>
        <taxon>Bacteria</taxon>
        <taxon>Pseudomonadati</taxon>
        <taxon>Thermomicrobiota</taxon>
        <taxon>Thermomicrobia</taxon>
        <taxon>Thermomicrobia incertae sedis</taxon>
        <taxon>Thermorudis</taxon>
    </lineage>
</organism>
<dbReference type="EMBL" id="DSIY01000310">
    <property type="protein sequence ID" value="HEG92422.1"/>
    <property type="molecule type" value="Genomic_DNA"/>
</dbReference>
<feature type="binding site" evidence="7">
    <location>
        <position position="18"/>
    </location>
    <ligand>
        <name>tRNA</name>
        <dbReference type="ChEBI" id="CHEBI:17843"/>
    </ligand>
</feature>
<evidence type="ECO:0000256" key="5">
    <source>
        <dbReference type="ARBA" id="ARBA00038063"/>
    </source>
</evidence>
<evidence type="ECO:0000256" key="6">
    <source>
        <dbReference type="ARBA" id="ARBA00050038"/>
    </source>
</evidence>
<dbReference type="PANTHER" id="PTHR17224:SF1">
    <property type="entry name" value="PEPTIDYL-TRNA HYDROLASE"/>
    <property type="match status" value="1"/>
</dbReference>
<accession>A0A831TAI5</accession>
<dbReference type="SUPFAM" id="SSF53178">
    <property type="entry name" value="Peptidyl-tRNA hydrolase-like"/>
    <property type="match status" value="1"/>
</dbReference>
<comment type="caution">
    <text evidence="10">The sequence shown here is derived from an EMBL/GenBank/DDBJ whole genome shotgun (WGS) entry which is preliminary data.</text>
</comment>
<feature type="binding site" evidence="7">
    <location>
        <position position="68"/>
    </location>
    <ligand>
        <name>tRNA</name>
        <dbReference type="ChEBI" id="CHEBI:17843"/>
    </ligand>
</feature>
<feature type="active site" description="Proton acceptor" evidence="7">
    <location>
        <position position="23"/>
    </location>
</feature>
<evidence type="ECO:0000256" key="4">
    <source>
        <dbReference type="ARBA" id="ARBA00022884"/>
    </source>
</evidence>
<dbReference type="PANTHER" id="PTHR17224">
    <property type="entry name" value="PEPTIDYL-TRNA HYDROLASE"/>
    <property type="match status" value="1"/>
</dbReference>
<dbReference type="InterPro" id="IPR036416">
    <property type="entry name" value="Pept_tRNA_hydro_sf"/>
</dbReference>
<feature type="binding site" evidence="7">
    <location>
        <position position="70"/>
    </location>
    <ligand>
        <name>tRNA</name>
        <dbReference type="ChEBI" id="CHEBI:17843"/>
    </ligand>
</feature>
<evidence type="ECO:0000313" key="10">
    <source>
        <dbReference type="EMBL" id="HEG92422.1"/>
    </source>
</evidence>
<comment type="function">
    <text evidence="7">Hydrolyzes ribosome-free peptidyl-tRNAs (with 1 or more amino acids incorporated), which drop off the ribosome during protein synthesis, or as a result of ribosome stalling.</text>
</comment>
<dbReference type="Gene3D" id="3.40.50.1470">
    <property type="entry name" value="Peptidyl-tRNA hydrolase"/>
    <property type="match status" value="1"/>
</dbReference>
<dbReference type="CDD" id="cd00462">
    <property type="entry name" value="PTH"/>
    <property type="match status" value="1"/>
</dbReference>
<dbReference type="GO" id="GO:0005737">
    <property type="term" value="C:cytoplasm"/>
    <property type="evidence" value="ECO:0007669"/>
    <property type="project" value="UniProtKB-SubCell"/>
</dbReference>
<proteinExistence type="inferred from homology"/>
<dbReference type="HAMAP" id="MF_00083">
    <property type="entry name" value="Pept_tRNA_hydro_bact"/>
    <property type="match status" value="1"/>
</dbReference>